<dbReference type="InterPro" id="IPR011042">
    <property type="entry name" value="6-blade_b-propeller_TolB-like"/>
</dbReference>
<dbReference type="EMBL" id="CP048685">
    <property type="protein sequence ID" value="QPJ61106.1"/>
    <property type="molecule type" value="Genomic_DNA"/>
</dbReference>
<reference evidence="1 2" key="1">
    <citation type="submission" date="2020-02" db="EMBL/GenBank/DDBJ databases">
        <title>Genomic and physiological characterization of two novel Nitrospinaceae genera.</title>
        <authorList>
            <person name="Mueller A.J."/>
            <person name="Jung M.-Y."/>
            <person name="Strachan C.R."/>
            <person name="Herbold C.W."/>
            <person name="Kirkegaard R.H."/>
            <person name="Daims H."/>
        </authorList>
    </citation>
    <scope>NUCLEOTIDE SEQUENCE [LARGE SCALE GENOMIC DNA]</scope>
    <source>
        <strain evidence="1">EB</strain>
    </source>
</reference>
<dbReference type="Gene3D" id="2.120.10.30">
    <property type="entry name" value="TolB, C-terminal domain"/>
    <property type="match status" value="1"/>
</dbReference>
<protein>
    <recommendedName>
        <fullName evidence="3">SMP-30/Gluconolactonase/LRE-like region domain-containing protein</fullName>
    </recommendedName>
</protein>
<dbReference type="SUPFAM" id="SSF101898">
    <property type="entry name" value="NHL repeat"/>
    <property type="match status" value="1"/>
</dbReference>
<organism evidence="1 2">
    <name type="scientific">Candidatus Nitronauta litoralis</name>
    <dbReference type="NCBI Taxonomy" id="2705533"/>
    <lineage>
        <taxon>Bacteria</taxon>
        <taxon>Pseudomonadati</taxon>
        <taxon>Nitrospinota/Tectimicrobiota group</taxon>
        <taxon>Nitrospinota</taxon>
        <taxon>Nitrospinia</taxon>
        <taxon>Nitrospinales</taxon>
        <taxon>Nitrospinaceae</taxon>
        <taxon>Candidatus Nitronauta</taxon>
    </lineage>
</organism>
<evidence type="ECO:0000313" key="2">
    <source>
        <dbReference type="Proteomes" id="UP000594688"/>
    </source>
</evidence>
<evidence type="ECO:0008006" key="3">
    <source>
        <dbReference type="Google" id="ProtNLM"/>
    </source>
</evidence>
<sequence length="284" mass="31208">MNFKFQASVPVLLIFALLLSGFTMTGFKSPDSVLVDPETSRLYVSNVNGSPALSDGNGFISLLDPSGKPVNMHFIRSGRGGVNLNAPKGMALIGQDLYVTDLQQVHRFDKNKATLKGTIDLKLLGAKNLTGLAVGPDGVLFVSDPATSTIFKIDTVHQHRAAVHVRDQALGQPTSLLYDAAHHRLLAGCWGSGQLLFIGEDGKIFSLMQKRFKRIKSLHFDREGHLLFAALVTGKIYRLRNYEKLEVVRENLVTPANFALDKDGRRLVVPSYRGNIVFSFGLPY</sequence>
<dbReference type="Proteomes" id="UP000594688">
    <property type="component" value="Chromosome"/>
</dbReference>
<proteinExistence type="predicted"/>
<gene>
    <name evidence="1" type="ORF">G3M70_04060</name>
</gene>
<accession>A0A7T0BUC8</accession>
<dbReference type="AlphaFoldDB" id="A0A7T0BUC8"/>
<evidence type="ECO:0000313" key="1">
    <source>
        <dbReference type="EMBL" id="QPJ61106.1"/>
    </source>
</evidence>
<name>A0A7T0BUC8_9BACT</name>
<dbReference type="KEGG" id="nli:G3M70_04060"/>